<reference evidence="1" key="1">
    <citation type="submission" date="2023-01" db="EMBL/GenBank/DDBJ databases">
        <title>Exophiala dermititidis isolated from Cystic Fibrosis Patient.</title>
        <authorList>
            <person name="Kurbessoian T."/>
            <person name="Crocker A."/>
            <person name="Murante D."/>
            <person name="Hogan D.A."/>
            <person name="Stajich J.E."/>
        </authorList>
    </citation>
    <scope>NUCLEOTIDE SEQUENCE</scope>
    <source>
        <strain evidence="1">Ex8</strain>
    </source>
</reference>
<gene>
    <name evidence="1" type="ORF">HRR80_009276</name>
</gene>
<accession>A0AAN6ITB8</accession>
<evidence type="ECO:0008006" key="3">
    <source>
        <dbReference type="Google" id="ProtNLM"/>
    </source>
</evidence>
<dbReference type="EMBL" id="JAJGCB010000033">
    <property type="protein sequence ID" value="KAJ8986686.1"/>
    <property type="molecule type" value="Genomic_DNA"/>
</dbReference>
<organism evidence="1 2">
    <name type="scientific">Exophiala dermatitidis</name>
    <name type="common">Black yeast-like fungus</name>
    <name type="synonym">Wangiella dermatitidis</name>
    <dbReference type="NCBI Taxonomy" id="5970"/>
    <lineage>
        <taxon>Eukaryota</taxon>
        <taxon>Fungi</taxon>
        <taxon>Dikarya</taxon>
        <taxon>Ascomycota</taxon>
        <taxon>Pezizomycotina</taxon>
        <taxon>Eurotiomycetes</taxon>
        <taxon>Chaetothyriomycetidae</taxon>
        <taxon>Chaetothyriales</taxon>
        <taxon>Herpotrichiellaceae</taxon>
        <taxon>Exophiala</taxon>
    </lineage>
</organism>
<evidence type="ECO:0000313" key="2">
    <source>
        <dbReference type="Proteomes" id="UP001161757"/>
    </source>
</evidence>
<dbReference type="AlphaFoldDB" id="A0AAN6ITB8"/>
<name>A0AAN6ITB8_EXODE</name>
<dbReference type="Proteomes" id="UP001161757">
    <property type="component" value="Unassembled WGS sequence"/>
</dbReference>
<comment type="caution">
    <text evidence="1">The sequence shown here is derived from an EMBL/GenBank/DDBJ whole genome shotgun (WGS) entry which is preliminary data.</text>
</comment>
<proteinExistence type="predicted"/>
<sequence>MATTTCTQCRNRKIRPFRELDALRRRAADLESELERKLEVTSARDPGVIFQNTNLGQAHSQYITHRRGLSRSTVSSELISFMRVITPHWMTFSFQPPRFVAKAKLQEVAASTWATDTLSSRFPEKKTSIAYGEKKQITLRALVKHWTEVVQPDFPLLTAEQLAWLEKVDVRSPDLEQSPRLRSVIAAGVYSVSAALVARDFNPDLEKLSKSYLHDLDSMQIPGSSSDDPEPLRAEILALLFKALHQFANPGEQNINLHVFITLICRRYTLYFGAKSHPARCQKDVAQLGLCLYILESTVCLQLGLPSALVLSLHGLHGVWPEAILQKQVHEIEFRTVNCSNQDLHALLNEANIHAKDRDLHHAHTRKCLALYRLALREASSALTASPYVPQYYGEVIIMAMAAREFLEETSLRNDQFMLFSMQLATEHVLQAAAILSAYLIMLSTTTTTTNMNQQPPGLSRTDAMLCLTQVSALLASFKLRWKSSSVYVRLWDALCELILSMTTR</sequence>
<protein>
    <recommendedName>
        <fullName evidence="3">Transcription factor domain-containing protein</fullName>
    </recommendedName>
</protein>
<evidence type="ECO:0000313" key="1">
    <source>
        <dbReference type="EMBL" id="KAJ8986686.1"/>
    </source>
</evidence>